<dbReference type="RefSeq" id="WP_068717537.1">
    <property type="nucleotide sequence ID" value="NZ_LWDV01000009.1"/>
</dbReference>
<sequence length="68" mass="8163">MREKPLNYMSNLMGEPHFDYRGYKTLGLAGHFFKLNYSNMEQVLFKDIEDRINGYHQDKDDPHKIILE</sequence>
<name>A0A1C0A747_9FIRM</name>
<evidence type="ECO:0000313" key="2">
    <source>
        <dbReference type="Proteomes" id="UP000093514"/>
    </source>
</evidence>
<comment type="caution">
    <text evidence="1">The sequence shown here is derived from an EMBL/GenBank/DDBJ whole genome shotgun (WGS) entry which is preliminary data.</text>
</comment>
<evidence type="ECO:0000313" key="1">
    <source>
        <dbReference type="EMBL" id="OCL26079.1"/>
    </source>
</evidence>
<keyword evidence="2" id="KW-1185">Reference proteome</keyword>
<organism evidence="1 2">
    <name type="scientific">Orenia metallireducens</name>
    <dbReference type="NCBI Taxonomy" id="1413210"/>
    <lineage>
        <taxon>Bacteria</taxon>
        <taxon>Bacillati</taxon>
        <taxon>Bacillota</taxon>
        <taxon>Clostridia</taxon>
        <taxon>Halanaerobiales</taxon>
        <taxon>Halobacteroidaceae</taxon>
        <taxon>Orenia</taxon>
    </lineage>
</organism>
<protein>
    <submittedName>
        <fullName evidence="1">Uncharacterized protein</fullName>
    </submittedName>
</protein>
<reference evidence="1 2" key="2">
    <citation type="submission" date="2016-08" db="EMBL/GenBank/DDBJ databases">
        <title>Orenia metallireducens sp. nov. strain Z6, a Novel Metal-reducing Firmicute from the Deep Subsurface.</title>
        <authorList>
            <person name="Maxim B.I."/>
            <person name="Kenneth K."/>
            <person name="Flynn T.M."/>
            <person name="Oloughlin E.J."/>
            <person name="Locke R.A."/>
            <person name="Weber J.R."/>
            <person name="Egan S.M."/>
            <person name="Mackie R.I."/>
            <person name="Cann I.K."/>
        </authorList>
    </citation>
    <scope>NUCLEOTIDE SEQUENCE [LARGE SCALE GENOMIC DNA]</scope>
    <source>
        <strain evidence="1 2">Z6</strain>
    </source>
</reference>
<gene>
    <name evidence="1" type="ORF">U472_08660</name>
</gene>
<proteinExistence type="predicted"/>
<reference evidence="2" key="1">
    <citation type="submission" date="2016-07" db="EMBL/GenBank/DDBJ databases">
        <authorList>
            <person name="Florea S."/>
            <person name="Webb J.S."/>
            <person name="Jaromczyk J."/>
            <person name="Schardl C.L."/>
        </authorList>
    </citation>
    <scope>NUCLEOTIDE SEQUENCE [LARGE SCALE GENOMIC DNA]</scope>
    <source>
        <strain evidence="2">Z6</strain>
    </source>
</reference>
<dbReference type="AlphaFoldDB" id="A0A1C0A747"/>
<dbReference type="Proteomes" id="UP000093514">
    <property type="component" value="Unassembled WGS sequence"/>
</dbReference>
<accession>A0A1C0A747</accession>
<dbReference type="EMBL" id="LWDV01000009">
    <property type="protein sequence ID" value="OCL26079.1"/>
    <property type="molecule type" value="Genomic_DNA"/>
</dbReference>